<reference evidence="2" key="1">
    <citation type="submission" date="2020-07" db="EMBL/GenBank/DDBJ databases">
        <title>Multicomponent nature underlies the extraordinary mechanical properties of spider dragline silk.</title>
        <authorList>
            <person name="Kono N."/>
            <person name="Nakamura H."/>
            <person name="Mori M."/>
            <person name="Yoshida Y."/>
            <person name="Ohtoshi R."/>
            <person name="Malay A.D."/>
            <person name="Moran D.A.P."/>
            <person name="Tomita M."/>
            <person name="Numata K."/>
            <person name="Arakawa K."/>
        </authorList>
    </citation>
    <scope>NUCLEOTIDE SEQUENCE</scope>
</reference>
<evidence type="ECO:0000256" key="1">
    <source>
        <dbReference type="SAM" id="MobiDB-lite"/>
    </source>
</evidence>
<dbReference type="AlphaFoldDB" id="A0A8X6F5V3"/>
<evidence type="ECO:0000313" key="2">
    <source>
        <dbReference type="EMBL" id="GFQ70394.1"/>
    </source>
</evidence>
<accession>A0A8X6F5V3</accession>
<protein>
    <submittedName>
        <fullName evidence="2">Uncharacterized protein</fullName>
    </submittedName>
</protein>
<comment type="caution">
    <text evidence="2">The sequence shown here is derived from an EMBL/GenBank/DDBJ whole genome shotgun (WGS) entry which is preliminary data.</text>
</comment>
<evidence type="ECO:0000313" key="3">
    <source>
        <dbReference type="Proteomes" id="UP000887116"/>
    </source>
</evidence>
<dbReference type="OrthoDB" id="10574504at2759"/>
<name>A0A8X6F5V3_TRICU</name>
<keyword evidence="3" id="KW-1185">Reference proteome</keyword>
<dbReference type="EMBL" id="BMAO01020860">
    <property type="protein sequence ID" value="GFQ70394.1"/>
    <property type="molecule type" value="Genomic_DNA"/>
</dbReference>
<organism evidence="2 3">
    <name type="scientific">Trichonephila clavata</name>
    <name type="common">Joro spider</name>
    <name type="synonym">Nephila clavata</name>
    <dbReference type="NCBI Taxonomy" id="2740835"/>
    <lineage>
        <taxon>Eukaryota</taxon>
        <taxon>Metazoa</taxon>
        <taxon>Ecdysozoa</taxon>
        <taxon>Arthropoda</taxon>
        <taxon>Chelicerata</taxon>
        <taxon>Arachnida</taxon>
        <taxon>Araneae</taxon>
        <taxon>Araneomorphae</taxon>
        <taxon>Entelegynae</taxon>
        <taxon>Araneoidea</taxon>
        <taxon>Nephilidae</taxon>
        <taxon>Trichonephila</taxon>
    </lineage>
</organism>
<sequence length="87" mass="10031">MTFEGESVKAGTAMDYPKRNPYPLRSRTGSRKRQGEEPAMTSREIRARPYSLRSRADSRRLGFSSPVERSFVFSQYARRISQRTPSV</sequence>
<dbReference type="Proteomes" id="UP000887116">
    <property type="component" value="Unassembled WGS sequence"/>
</dbReference>
<feature type="region of interest" description="Disordered" evidence="1">
    <location>
        <begin position="1"/>
        <end position="55"/>
    </location>
</feature>
<gene>
    <name evidence="2" type="ORF">TNCT_504321</name>
</gene>
<proteinExistence type="predicted"/>